<evidence type="ECO:0000313" key="2">
    <source>
        <dbReference type="Proteomes" id="UP001449582"/>
    </source>
</evidence>
<comment type="caution">
    <text evidence="1">The sequence shown here is derived from an EMBL/GenBank/DDBJ whole genome shotgun (WGS) entry which is preliminary data.</text>
</comment>
<protein>
    <submittedName>
        <fullName evidence="1">Uncharacterized protein</fullName>
    </submittedName>
</protein>
<proteinExistence type="predicted"/>
<keyword evidence="2" id="KW-1185">Reference proteome</keyword>
<organism evidence="1 2">
    <name type="scientific">Ureaplasma ceti</name>
    <dbReference type="NCBI Taxonomy" id="3119530"/>
    <lineage>
        <taxon>Bacteria</taxon>
        <taxon>Bacillati</taxon>
        <taxon>Mycoplasmatota</taxon>
        <taxon>Mycoplasmoidales</taxon>
        <taxon>Mycoplasmoidaceae</taxon>
        <taxon>Ureaplasma</taxon>
    </lineage>
</organism>
<name>A0ABP9U8X8_9BACT</name>
<evidence type="ECO:0000313" key="1">
    <source>
        <dbReference type="EMBL" id="GAA5414627.1"/>
    </source>
</evidence>
<sequence>MRFFDKCVIFIRIQILIIVEICKFKEKIMFNKYLSFTYMYDDLQIEEETSHKGK</sequence>
<dbReference type="EMBL" id="BAABQM010000002">
    <property type="protein sequence ID" value="GAA5414627.1"/>
    <property type="molecule type" value="Genomic_DNA"/>
</dbReference>
<reference evidence="1" key="1">
    <citation type="submission" date="2024-02" db="EMBL/GenBank/DDBJ databases">
        <title>Draft genome sequence of new strains in genus Ureaplasma.</title>
        <authorList>
            <person name="Nakajima Y."/>
            <person name="Segawa T."/>
        </authorList>
    </citation>
    <scope>NUCLEOTIDE SEQUENCE [LARGE SCALE GENOMIC DNA]</scope>
    <source>
        <strain evidence="1">OM1</strain>
    </source>
</reference>
<dbReference type="Proteomes" id="UP001449582">
    <property type="component" value="Unassembled WGS sequence"/>
</dbReference>
<gene>
    <name evidence="1" type="ORF">UREOM_3380</name>
</gene>
<accession>A0ABP9U8X8</accession>